<dbReference type="SUPFAM" id="SSF81383">
    <property type="entry name" value="F-box domain"/>
    <property type="match status" value="1"/>
</dbReference>
<dbReference type="RefSeq" id="XP_001829646.2">
    <property type="nucleotide sequence ID" value="XM_001829594.2"/>
</dbReference>
<evidence type="ECO:0000313" key="3">
    <source>
        <dbReference type="Proteomes" id="UP000001861"/>
    </source>
</evidence>
<reference evidence="2 3" key="1">
    <citation type="journal article" date="2010" name="Proc. Natl. Acad. Sci. U.S.A.">
        <title>Insights into evolution of multicellular fungi from the assembled chromosomes of the mushroom Coprinopsis cinerea (Coprinus cinereus).</title>
        <authorList>
            <person name="Stajich J.E."/>
            <person name="Wilke S.K."/>
            <person name="Ahren D."/>
            <person name="Au C.H."/>
            <person name="Birren B.W."/>
            <person name="Borodovsky M."/>
            <person name="Burns C."/>
            <person name="Canback B."/>
            <person name="Casselton L.A."/>
            <person name="Cheng C.K."/>
            <person name="Deng J."/>
            <person name="Dietrich F.S."/>
            <person name="Fargo D.C."/>
            <person name="Farman M.L."/>
            <person name="Gathman A.C."/>
            <person name="Goldberg J."/>
            <person name="Guigo R."/>
            <person name="Hoegger P.J."/>
            <person name="Hooker J.B."/>
            <person name="Huggins A."/>
            <person name="James T.Y."/>
            <person name="Kamada T."/>
            <person name="Kilaru S."/>
            <person name="Kodira C."/>
            <person name="Kues U."/>
            <person name="Kupfer D."/>
            <person name="Kwan H.S."/>
            <person name="Lomsadze A."/>
            <person name="Li W."/>
            <person name="Lilly W.W."/>
            <person name="Ma L.J."/>
            <person name="Mackey A.J."/>
            <person name="Manning G."/>
            <person name="Martin F."/>
            <person name="Muraguchi H."/>
            <person name="Natvig D.O."/>
            <person name="Palmerini H."/>
            <person name="Ramesh M.A."/>
            <person name="Rehmeyer C.J."/>
            <person name="Roe B.A."/>
            <person name="Shenoy N."/>
            <person name="Stanke M."/>
            <person name="Ter-Hovhannisyan V."/>
            <person name="Tunlid A."/>
            <person name="Velagapudi R."/>
            <person name="Vision T.J."/>
            <person name="Zeng Q."/>
            <person name="Zolan M.E."/>
            <person name="Pukkila P.J."/>
        </authorList>
    </citation>
    <scope>NUCLEOTIDE SEQUENCE [LARGE SCALE GENOMIC DNA]</scope>
    <source>
        <strain evidence="3">Okayama-7 / 130 / ATCC MYA-4618 / FGSC 9003</strain>
    </source>
</reference>
<dbReference type="Gene3D" id="1.20.1280.50">
    <property type="match status" value="1"/>
</dbReference>
<name>A8N451_COPC7</name>
<dbReference type="PROSITE" id="PS50181">
    <property type="entry name" value="FBOX"/>
    <property type="match status" value="1"/>
</dbReference>
<organism evidence="2 3">
    <name type="scientific">Coprinopsis cinerea (strain Okayama-7 / 130 / ATCC MYA-4618 / FGSC 9003)</name>
    <name type="common">Inky cap fungus</name>
    <name type="synonym">Hormographiella aspergillata</name>
    <dbReference type="NCBI Taxonomy" id="240176"/>
    <lineage>
        <taxon>Eukaryota</taxon>
        <taxon>Fungi</taxon>
        <taxon>Dikarya</taxon>
        <taxon>Basidiomycota</taxon>
        <taxon>Agaricomycotina</taxon>
        <taxon>Agaricomycetes</taxon>
        <taxon>Agaricomycetidae</taxon>
        <taxon>Agaricales</taxon>
        <taxon>Agaricineae</taxon>
        <taxon>Psathyrellaceae</taxon>
        <taxon>Coprinopsis</taxon>
    </lineage>
</organism>
<dbReference type="SMART" id="SM00256">
    <property type="entry name" value="FBOX"/>
    <property type="match status" value="1"/>
</dbReference>
<feature type="domain" description="F-box" evidence="1">
    <location>
        <begin position="13"/>
        <end position="59"/>
    </location>
</feature>
<dbReference type="InterPro" id="IPR036047">
    <property type="entry name" value="F-box-like_dom_sf"/>
</dbReference>
<dbReference type="KEGG" id="cci:CC1G_08801"/>
<dbReference type="VEuPathDB" id="FungiDB:CC1G_08801"/>
<keyword evidence="3" id="KW-1185">Reference proteome</keyword>
<comment type="caution">
    <text evidence="2">The sequence shown here is derived from an EMBL/GenBank/DDBJ whole genome shotgun (WGS) entry which is preliminary data.</text>
</comment>
<sequence length="502" mass="57444">MDLSSPQMRTRGSIVIEPLPEEIWMKILGTLEWHEILRVRQCCRRLNRVSKDRSVWLSVLLRYYDTALPRPFLLPKPLRHSDSTDLERVICDWFSTRGLADPHQARKKEVMPPDTWSWGFSLGPLPGGRFFMHATPDGNIHCHDIENLSNPPSMFIPTPFPWYKPAFDDLPILTRLSLDILATQADEIPAEDRLFPMTFNLAAIWECRHLVHRTQAQLRVFGVYQVEVQLGDDGSVAGYTARELALFRERAPQGAMLGRCSLYGNHLAYHSQLEQSTAIAIVDWTSIPHLTDTEFPRVYLTDIYNTEISLLPGKHIALIQFDDILIYNWGDVPSKTHPPDPDLLYPLQPPSPKWKATLPSFRGALPRLRPYLFKESIRLVIPTSVGLKGVVIPLQFLNRWTDSEATASPSESHPIVLQLMAGKFPTAKAKQRYGFRKGISLSYPNTYVGRYSWPDESQTERWKVSSLPSRVYDAATVLTIYFFEQSNRLVSVESSRCQIIDF</sequence>
<gene>
    <name evidence="2" type="ORF">CC1G_08801</name>
</gene>
<dbReference type="Pfam" id="PF12937">
    <property type="entry name" value="F-box-like"/>
    <property type="match status" value="1"/>
</dbReference>
<dbReference type="AlphaFoldDB" id="A8N451"/>
<dbReference type="HOGENOM" id="CLU_027282_0_0_1"/>
<evidence type="ECO:0000259" key="1">
    <source>
        <dbReference type="PROSITE" id="PS50181"/>
    </source>
</evidence>
<dbReference type="Proteomes" id="UP000001861">
    <property type="component" value="Unassembled WGS sequence"/>
</dbReference>
<dbReference type="EMBL" id="AACS02000001">
    <property type="protein sequence ID" value="EAU92178.2"/>
    <property type="molecule type" value="Genomic_DNA"/>
</dbReference>
<proteinExistence type="predicted"/>
<dbReference type="OMA" id="WFICSAT"/>
<evidence type="ECO:0000313" key="2">
    <source>
        <dbReference type="EMBL" id="EAU92178.2"/>
    </source>
</evidence>
<accession>A8N451</accession>
<dbReference type="InParanoid" id="A8N451"/>
<dbReference type="InterPro" id="IPR001810">
    <property type="entry name" value="F-box_dom"/>
</dbReference>
<dbReference type="GeneID" id="6006079"/>
<protein>
    <recommendedName>
        <fullName evidence="1">F-box domain-containing protein</fullName>
    </recommendedName>
</protein>
<dbReference type="OrthoDB" id="2885124at2759"/>